<comment type="caution">
    <text evidence="1">The sequence shown here is derived from an EMBL/GenBank/DDBJ whole genome shotgun (WGS) entry which is preliminary data.</text>
</comment>
<reference evidence="1 2" key="2">
    <citation type="submission" date="2007-09" db="EMBL/GenBank/DDBJ databases">
        <authorList>
            <person name="Fulton L."/>
            <person name="Clifton S."/>
            <person name="Fulton B."/>
            <person name="Xu J."/>
            <person name="Minx P."/>
            <person name="Pepin K.H."/>
            <person name="Johnson M."/>
            <person name="Thiruvilangam P."/>
            <person name="Bhonagiri V."/>
            <person name="Nash W.E."/>
            <person name="Mardis E.R."/>
            <person name="Wilson R.K."/>
        </authorList>
    </citation>
    <scope>NUCLEOTIDE SEQUENCE [LARGE SCALE GENOMIC DNA]</scope>
    <source>
        <strain evidence="1 2">DSM 3991</strain>
    </source>
</reference>
<evidence type="ECO:0000313" key="2">
    <source>
        <dbReference type="Proteomes" id="UP000004090"/>
    </source>
</evidence>
<reference evidence="1 2" key="1">
    <citation type="submission" date="2007-09" db="EMBL/GenBank/DDBJ databases">
        <title>Draft genome sequence of Eubacterium dolichum (DSM 3991).</title>
        <authorList>
            <person name="Sudarsanam P."/>
            <person name="Ley R."/>
            <person name="Guruge J."/>
            <person name="Turnbaugh P.J."/>
            <person name="Mahowald M."/>
            <person name="Liep D."/>
            <person name="Gordon J."/>
        </authorList>
    </citation>
    <scope>NUCLEOTIDE SEQUENCE [LARGE SCALE GENOMIC DNA]</scope>
    <source>
        <strain evidence="1 2">DSM 3991</strain>
    </source>
</reference>
<accession>A8RFH9</accession>
<gene>
    <name evidence="1" type="ORF">EUBDOL_02247</name>
</gene>
<dbReference type="HOGENOM" id="CLU_3365013_0_0_9"/>
<evidence type="ECO:0000313" key="1">
    <source>
        <dbReference type="EMBL" id="EDP10233.1"/>
    </source>
</evidence>
<dbReference type="STRING" id="428127.EUBDOL_02247"/>
<dbReference type="EMBL" id="ABAW02000025">
    <property type="protein sequence ID" value="EDP10233.1"/>
    <property type="molecule type" value="Genomic_DNA"/>
</dbReference>
<dbReference type="Proteomes" id="UP000004090">
    <property type="component" value="Unassembled WGS sequence"/>
</dbReference>
<proteinExistence type="predicted"/>
<dbReference type="AlphaFoldDB" id="A8RFH9"/>
<protein>
    <submittedName>
        <fullName evidence="1">Uncharacterized protein</fullName>
    </submittedName>
</protein>
<sequence length="35" mass="4314">MRKLEVWTIFLLRKLDIIYLLDYLFLSKNDNLLLS</sequence>
<name>A8RFH9_9FIRM</name>
<organism evidence="1 2">
    <name type="scientific">Amedibacillus dolichus DSM 3991</name>
    <dbReference type="NCBI Taxonomy" id="428127"/>
    <lineage>
        <taxon>Bacteria</taxon>
        <taxon>Bacillati</taxon>
        <taxon>Bacillota</taxon>
        <taxon>Erysipelotrichia</taxon>
        <taxon>Erysipelotrichales</taxon>
        <taxon>Erysipelotrichaceae</taxon>
        <taxon>Amedibacillus</taxon>
    </lineage>
</organism>